<proteinExistence type="predicted"/>
<organism evidence="3 4">
    <name type="scientific">Nocardioides seonyuensis</name>
    <dbReference type="NCBI Taxonomy" id="2518371"/>
    <lineage>
        <taxon>Bacteria</taxon>
        <taxon>Bacillati</taxon>
        <taxon>Actinomycetota</taxon>
        <taxon>Actinomycetes</taxon>
        <taxon>Propionibacteriales</taxon>
        <taxon>Nocardioidaceae</taxon>
        <taxon>Nocardioides</taxon>
    </lineage>
</organism>
<keyword evidence="4" id="KW-1185">Reference proteome</keyword>
<dbReference type="AlphaFoldDB" id="A0A4P7IIV3"/>
<reference evidence="3 4" key="1">
    <citation type="submission" date="2019-03" db="EMBL/GenBank/DDBJ databases">
        <title>Three New Species of Nocardioides, Nocardioides euryhalodurans sp. nov., Nocardioides seonyuensis sp. nov. and Nocardioides eburneoflavus sp. nov. Iolated from Soil.</title>
        <authorList>
            <person name="Roh S.G."/>
            <person name="Lee C."/>
            <person name="Kim M.-K."/>
            <person name="Kim S.B."/>
        </authorList>
    </citation>
    <scope>NUCLEOTIDE SEQUENCE [LARGE SCALE GENOMIC DNA]</scope>
    <source>
        <strain evidence="3 4">MMS17-SY207-3</strain>
    </source>
</reference>
<dbReference type="InterPro" id="IPR058593">
    <property type="entry name" value="ARB_07466-like_C"/>
</dbReference>
<evidence type="ECO:0000313" key="4">
    <source>
        <dbReference type="Proteomes" id="UP000294853"/>
    </source>
</evidence>
<evidence type="ECO:0000256" key="1">
    <source>
        <dbReference type="SAM" id="MobiDB-lite"/>
    </source>
</evidence>
<dbReference type="Pfam" id="PF26571">
    <property type="entry name" value="VldE"/>
    <property type="match status" value="1"/>
</dbReference>
<protein>
    <recommendedName>
        <fullName evidence="2">ARB-07466-like C-terminal domain-containing protein</fullName>
    </recommendedName>
</protein>
<gene>
    <name evidence="3" type="ORF">EXE58_18810</name>
</gene>
<sequence>MAQHRHKRETPAGSFSRAALVAAPVAIVATLSAVTMGVLNAEPGTSDQDLLASSVGSTISRTLPSHTALVHRRDLTVSRSQTRSTAGTRARSRRGVGNAQGRNRTGLMDARATLSAVRGADSKLWTTADLNLWNGPGQDAAKVGLVEERKHVLVTGRREADRAEIVIGGTSRWVTAAYLSAEKPAPPETGPSLGGVCANGTAIDAGRPSLYDIFDAVCSNWPEITSYGTWRSDGEHGQGRAMDIMVSGATGWEVANFLRANYGELGIEYLIHARKIWSVERAGEGWRSMADRGSVTANHLDHVHVTVY</sequence>
<dbReference type="KEGG" id="nsn:EXE58_18810"/>
<feature type="region of interest" description="Disordered" evidence="1">
    <location>
        <begin position="77"/>
        <end position="104"/>
    </location>
</feature>
<evidence type="ECO:0000313" key="3">
    <source>
        <dbReference type="EMBL" id="QBX57274.1"/>
    </source>
</evidence>
<dbReference type="Proteomes" id="UP000294853">
    <property type="component" value="Chromosome"/>
</dbReference>
<name>A0A4P7IIV3_9ACTN</name>
<feature type="compositionally biased region" description="Low complexity" evidence="1">
    <location>
        <begin position="78"/>
        <end position="89"/>
    </location>
</feature>
<dbReference type="RefSeq" id="WP_135269259.1">
    <property type="nucleotide sequence ID" value="NZ_CP038436.1"/>
</dbReference>
<feature type="domain" description="ARB-07466-like C-terminal" evidence="2">
    <location>
        <begin position="210"/>
        <end position="299"/>
    </location>
</feature>
<dbReference type="OrthoDB" id="2989771at2"/>
<dbReference type="EMBL" id="CP038436">
    <property type="protein sequence ID" value="QBX57274.1"/>
    <property type="molecule type" value="Genomic_DNA"/>
</dbReference>
<evidence type="ECO:0000259" key="2">
    <source>
        <dbReference type="Pfam" id="PF26571"/>
    </source>
</evidence>
<accession>A0A4P7IIV3</accession>